<evidence type="ECO:0000313" key="2">
    <source>
        <dbReference type="EMBL" id="MCY1720141.1"/>
    </source>
</evidence>
<accession>A0A9X3F3Y0</accession>
<dbReference type="AlphaFoldDB" id="A0A9X3F3Y0"/>
<keyword evidence="1" id="KW-0732">Signal</keyword>
<dbReference type="Proteomes" id="UP001145087">
    <property type="component" value="Unassembled WGS sequence"/>
</dbReference>
<dbReference type="EMBL" id="JAPOHD010000013">
    <property type="protein sequence ID" value="MCY1720141.1"/>
    <property type="molecule type" value="Genomic_DNA"/>
</dbReference>
<dbReference type="RefSeq" id="WP_343332475.1">
    <property type="nucleotide sequence ID" value="NZ_JAPOHD010000013.1"/>
</dbReference>
<sequence>METIIRKRAFQVLVLLACCLVAPVWANCQRAVKVREGASNILISEAEKHVGVTEATGNNDGMWVERYLKSTGLGKGYPWCAAFQSYIHKETNMGGPRSARVVDWFKYNVVYLQKWGELPRFQSTSGMVGALYYRKLGRLGHIFLIVGEDKNNFYTIEGNTNFGGSREGDGVYRKIRSKKSVAALADYCLDGKLFIDTYNNYLITVIQ</sequence>
<evidence type="ECO:0000313" key="3">
    <source>
        <dbReference type="Proteomes" id="UP001145087"/>
    </source>
</evidence>
<evidence type="ECO:0008006" key="4">
    <source>
        <dbReference type="Google" id="ProtNLM"/>
    </source>
</evidence>
<protein>
    <recommendedName>
        <fullName evidence="4">Peptidase C51 domain-containing protein</fullName>
    </recommendedName>
</protein>
<keyword evidence="3" id="KW-1185">Reference proteome</keyword>
<reference evidence="2" key="1">
    <citation type="submission" date="2022-11" db="EMBL/GenBank/DDBJ databases">
        <title>Marilongibacter aestuarii gen. nov., sp. nov., isolated from tidal flat sediment.</title>
        <authorList>
            <person name="Jiayan W."/>
        </authorList>
    </citation>
    <scope>NUCLEOTIDE SEQUENCE</scope>
    <source>
        <strain evidence="2">Z1-6</strain>
    </source>
</reference>
<proteinExistence type="predicted"/>
<feature type="signal peptide" evidence="1">
    <location>
        <begin position="1"/>
        <end position="26"/>
    </location>
</feature>
<comment type="caution">
    <text evidence="2">The sequence shown here is derived from an EMBL/GenBank/DDBJ whole genome shotgun (WGS) entry which is preliminary data.</text>
</comment>
<name>A0A9X3F3Y0_9BACT</name>
<evidence type="ECO:0000256" key="1">
    <source>
        <dbReference type="SAM" id="SignalP"/>
    </source>
</evidence>
<gene>
    <name evidence="2" type="ORF">OU798_07295</name>
</gene>
<feature type="chain" id="PRO_5040719136" description="Peptidase C51 domain-containing protein" evidence="1">
    <location>
        <begin position="27"/>
        <end position="207"/>
    </location>
</feature>
<organism evidence="2 3">
    <name type="scientific">Draconibacterium aestuarii</name>
    <dbReference type="NCBI Taxonomy" id="2998507"/>
    <lineage>
        <taxon>Bacteria</taxon>
        <taxon>Pseudomonadati</taxon>
        <taxon>Bacteroidota</taxon>
        <taxon>Bacteroidia</taxon>
        <taxon>Marinilabiliales</taxon>
        <taxon>Prolixibacteraceae</taxon>
        <taxon>Draconibacterium</taxon>
    </lineage>
</organism>